<name>A0A388TBU6_TERA1</name>
<accession>A0A388TBU6</accession>
<dbReference type="AlphaFoldDB" id="A0A388TBU6"/>
<proteinExistence type="predicted"/>
<gene>
    <name evidence="1" type="ORF">NO1_1488</name>
</gene>
<evidence type="ECO:0000313" key="2">
    <source>
        <dbReference type="Proteomes" id="UP000269352"/>
    </source>
</evidence>
<protein>
    <submittedName>
        <fullName evidence="1">Uncharacterized protein</fullName>
    </submittedName>
</protein>
<reference evidence="1 2" key="1">
    <citation type="journal article" date="2019" name="ISME J.">
        <title>Genome analyses of uncultured TG2/ZB3 bacteria in 'Margulisbacteria' specifically attached to ectosymbiotic spirochetes of protists in the termite gut.</title>
        <authorList>
            <person name="Utami Y.D."/>
            <person name="Kuwahara H."/>
            <person name="Igai K."/>
            <person name="Murakami T."/>
            <person name="Sugaya K."/>
            <person name="Morikawa T."/>
            <person name="Nagura Y."/>
            <person name="Yuki M."/>
            <person name="Deevong P."/>
            <person name="Inoue T."/>
            <person name="Kihara K."/>
            <person name="Lo N."/>
            <person name="Yamada A."/>
            <person name="Ohkuma M."/>
            <person name="Hongoh Y."/>
        </authorList>
    </citation>
    <scope>NUCLEOTIDE SEQUENCE [LARGE SCALE GENOMIC DNA]</scope>
    <source>
        <strain evidence="1">NkOx7-01</strain>
    </source>
</reference>
<dbReference type="Proteomes" id="UP000269352">
    <property type="component" value="Unassembled WGS sequence"/>
</dbReference>
<organism evidence="1 2">
    <name type="scientific">Termititenax aidoneus</name>
    <dbReference type="NCBI Taxonomy" id="2218524"/>
    <lineage>
        <taxon>Bacteria</taxon>
        <taxon>Bacillati</taxon>
        <taxon>Candidatus Margulisiibacteriota</taxon>
        <taxon>Candidatus Termititenacia</taxon>
        <taxon>Candidatus Termititenacales</taxon>
        <taxon>Candidatus Termititenacaceae</taxon>
        <taxon>Candidatus Termititenax</taxon>
    </lineage>
</organism>
<dbReference type="EMBL" id="BGZN01000038">
    <property type="protein sequence ID" value="GBR74283.1"/>
    <property type="molecule type" value="Genomic_DNA"/>
</dbReference>
<sequence>MLTKIILTGEKSEVWTTLDVLLQEIAETKPPNGKLMKPQSISSADPVVIRFRKDLKKQQALSLNDLFDQLKKIITSPEARSFISNYLPAADSGAFPKKYYFNNELLTGVKTLLAAAGVQQAADIPQFLLRAGVSAEHSYFAGLKQFIENIVCGQAVDLAHWLSAKNTFLLLTILIKGTNKYTVPFDLAETRQQGAFYFFSAIQDILIGSFTNLAEITLENYTNGGLNKSAEAVFKVSLQDKNLNSYEKLLSLLLIIGRICRPGGKINIYCPDNDRNALLNGLNFYISCSSGGKEAGLPYTEAIKIIENYYVYAQKLIARLDSEKNNPVAADFQETTPLLNKALVYLNSAREIGTKYFPGAGFVLNLAETEIILPLILWPEPGHRVFGLYGEYQHSQENIKIRTGFNRALQAAGALPPDFSIALDYQRLSPAEQNYFSQINLTPLEEIHVLSAAGYAVRLIERINNPVTKADFIEKIIELLYANYNSLSEFEKNLFEDRLVLAAYNASATDKVKIACQNTLKRLADSGKISARNYKSWLNQAFSYRGLELYADELIKELKIYQKRRQSYDMIEFLTELLLRFLPLTQKIKSNNRPVKMLNKLWRLEKQFLKERNLSETEQLLAGLIIVLTDLRQWFHKEANLAEEVFYKPAWEKAPSENPLLARLRPSFIDLRNVARNIFQRRTDNWDLFIQFMHELDAGRNQSRKYENLIPARELIASFLGEVNYAQLLPLIDQEMHNEIKKFLPTGQSAYGFDQAWYYQSNGSASAFTIGSILAYAQNNGITLSVLAEDLFKEFSAVLGSIPGLSKTSIENKLLRCANPDSGVSVNAGIEKILIAIIKKRTQNLYCAYEIGLCCDSAAVTGLAIYNLIKRVGSESAMKMIEGTAAKFHDHKKVNNIAVGSLLSPKNELCTINLLEFNEKGQNYDLLSALDILLWTMGAMTCIPKIADGTPAARVQSYLYIEQGQQWEELKKAKSNLQNLLANPDYLPAEYGQKSRELRERLVSVYLGFTFPKGKSGLVRNILRGSADLYDYLMSSQLLAEASQKLKDSLLNYNVENVLDFPQIIQTPQAAQALSGSGEYTLTPPIFVENVGLVQKVSKGKDVDYLVYGEYADSSSGQKYLGLRLLGDSNHVIYTQNKKFKETSRSIRHFERALEQGLLD</sequence>
<evidence type="ECO:0000313" key="1">
    <source>
        <dbReference type="EMBL" id="GBR74283.1"/>
    </source>
</evidence>
<comment type="caution">
    <text evidence="1">The sequence shown here is derived from an EMBL/GenBank/DDBJ whole genome shotgun (WGS) entry which is preliminary data.</text>
</comment>
<keyword evidence="2" id="KW-1185">Reference proteome</keyword>